<feature type="transmembrane region" description="Helical" evidence="9">
    <location>
        <begin position="62"/>
        <end position="82"/>
    </location>
</feature>
<dbReference type="STRING" id="930146.SAMN05192533_109194"/>
<organism evidence="12 13">
    <name type="scientific">Mesobacillus persicus</name>
    <dbReference type="NCBI Taxonomy" id="930146"/>
    <lineage>
        <taxon>Bacteria</taxon>
        <taxon>Bacillati</taxon>
        <taxon>Bacillota</taxon>
        <taxon>Bacilli</taxon>
        <taxon>Bacillales</taxon>
        <taxon>Bacillaceae</taxon>
        <taxon>Mesobacillus</taxon>
    </lineage>
</organism>
<proteinExistence type="inferred from homology"/>
<dbReference type="Gene3D" id="1.20.1530.20">
    <property type="match status" value="1"/>
</dbReference>
<dbReference type="InterPro" id="IPR003148">
    <property type="entry name" value="RCK_N"/>
</dbReference>
<keyword evidence="3" id="KW-0813">Transport</keyword>
<feature type="transmembrane region" description="Helical" evidence="9">
    <location>
        <begin position="103"/>
        <end position="127"/>
    </location>
</feature>
<evidence type="ECO:0000256" key="2">
    <source>
        <dbReference type="ARBA" id="ARBA00005551"/>
    </source>
</evidence>
<feature type="transmembrane region" description="Helical" evidence="9">
    <location>
        <begin position="281"/>
        <end position="303"/>
    </location>
</feature>
<evidence type="ECO:0000256" key="8">
    <source>
        <dbReference type="ARBA" id="ARBA00023136"/>
    </source>
</evidence>
<gene>
    <name evidence="12" type="ORF">SAMN05192533_109194</name>
</gene>
<dbReference type="SUPFAM" id="SSF116726">
    <property type="entry name" value="TrkA C-terminal domain-like"/>
    <property type="match status" value="1"/>
</dbReference>
<feature type="transmembrane region" description="Helical" evidence="9">
    <location>
        <begin position="165"/>
        <end position="188"/>
    </location>
</feature>
<evidence type="ECO:0000256" key="5">
    <source>
        <dbReference type="ARBA" id="ARBA00022692"/>
    </source>
</evidence>
<evidence type="ECO:0000259" key="11">
    <source>
        <dbReference type="PROSITE" id="PS51202"/>
    </source>
</evidence>
<dbReference type="GO" id="GO:0006813">
    <property type="term" value="P:potassium ion transport"/>
    <property type="evidence" value="ECO:0007669"/>
    <property type="project" value="InterPro"/>
</dbReference>
<dbReference type="SUPFAM" id="SSF51735">
    <property type="entry name" value="NAD(P)-binding Rossmann-fold domains"/>
    <property type="match status" value="1"/>
</dbReference>
<dbReference type="GO" id="GO:1902600">
    <property type="term" value="P:proton transmembrane transport"/>
    <property type="evidence" value="ECO:0007669"/>
    <property type="project" value="InterPro"/>
</dbReference>
<dbReference type="InterPro" id="IPR038770">
    <property type="entry name" value="Na+/solute_symporter_sf"/>
</dbReference>
<keyword evidence="6 9" id="KW-1133">Transmembrane helix</keyword>
<feature type="transmembrane region" description="Helical" evidence="9">
    <location>
        <begin position="252"/>
        <end position="269"/>
    </location>
</feature>
<comment type="subcellular location">
    <subcellularLocation>
        <location evidence="1">Membrane</location>
        <topology evidence="1">Multi-pass membrane protein</topology>
    </subcellularLocation>
</comment>
<evidence type="ECO:0000256" key="3">
    <source>
        <dbReference type="ARBA" id="ARBA00022448"/>
    </source>
</evidence>
<feature type="transmembrane region" description="Helical" evidence="9">
    <location>
        <begin position="6"/>
        <end position="24"/>
    </location>
</feature>
<dbReference type="Pfam" id="PF00999">
    <property type="entry name" value="Na_H_Exchanger"/>
    <property type="match status" value="1"/>
</dbReference>
<feature type="transmembrane region" description="Helical" evidence="9">
    <location>
        <begin position="31"/>
        <end position="50"/>
    </location>
</feature>
<dbReference type="Gene3D" id="3.30.70.1450">
    <property type="entry name" value="Regulator of K+ conductance, C-terminal domain"/>
    <property type="match status" value="1"/>
</dbReference>
<evidence type="ECO:0000256" key="4">
    <source>
        <dbReference type="ARBA" id="ARBA00022449"/>
    </source>
</evidence>
<name>A0A1H8E7W2_9BACI</name>
<dbReference type="PANTHER" id="PTHR43562:SF1">
    <property type="entry name" value="NA(+)_H(+) ANTIPORTER YJBQ-RELATED"/>
    <property type="match status" value="1"/>
</dbReference>
<dbReference type="Gene3D" id="3.40.50.720">
    <property type="entry name" value="NAD(P)-binding Rossmann-like Domain"/>
    <property type="match status" value="1"/>
</dbReference>
<dbReference type="PROSITE" id="PS51202">
    <property type="entry name" value="RCK_C"/>
    <property type="match status" value="1"/>
</dbReference>
<keyword evidence="5 9" id="KW-0812">Transmembrane</keyword>
<dbReference type="PROSITE" id="PS51201">
    <property type="entry name" value="RCK_N"/>
    <property type="match status" value="1"/>
</dbReference>
<feature type="transmembrane region" description="Helical" evidence="9">
    <location>
        <begin position="372"/>
        <end position="390"/>
    </location>
</feature>
<accession>A0A1H8E7W2</accession>
<evidence type="ECO:0000256" key="1">
    <source>
        <dbReference type="ARBA" id="ARBA00004141"/>
    </source>
</evidence>
<keyword evidence="8 9" id="KW-0472">Membrane</keyword>
<dbReference type="RefSeq" id="WP_090746778.1">
    <property type="nucleotide sequence ID" value="NZ_FOBW01000009.1"/>
</dbReference>
<dbReference type="InterPro" id="IPR036291">
    <property type="entry name" value="NAD(P)-bd_dom_sf"/>
</dbReference>
<evidence type="ECO:0000256" key="6">
    <source>
        <dbReference type="ARBA" id="ARBA00022989"/>
    </source>
</evidence>
<dbReference type="GO" id="GO:0015297">
    <property type="term" value="F:antiporter activity"/>
    <property type="evidence" value="ECO:0007669"/>
    <property type="project" value="UniProtKB-KW"/>
</dbReference>
<keyword evidence="4" id="KW-0050">Antiport</keyword>
<dbReference type="Pfam" id="PF02080">
    <property type="entry name" value="TrkA_C"/>
    <property type="match status" value="1"/>
</dbReference>
<dbReference type="InterPro" id="IPR006153">
    <property type="entry name" value="Cation/H_exchanger_TM"/>
</dbReference>
<feature type="transmembrane region" description="Helical" evidence="9">
    <location>
        <begin position="340"/>
        <end position="360"/>
    </location>
</feature>
<dbReference type="EMBL" id="FOBW01000009">
    <property type="protein sequence ID" value="SEN15543.1"/>
    <property type="molecule type" value="Genomic_DNA"/>
</dbReference>
<feature type="transmembrane region" description="Helical" evidence="9">
    <location>
        <begin position="133"/>
        <end position="153"/>
    </location>
</feature>
<dbReference type="GO" id="GO:0008324">
    <property type="term" value="F:monoatomic cation transmembrane transporter activity"/>
    <property type="evidence" value="ECO:0007669"/>
    <property type="project" value="InterPro"/>
</dbReference>
<feature type="transmembrane region" description="Helical" evidence="9">
    <location>
        <begin position="309"/>
        <end position="331"/>
    </location>
</feature>
<evidence type="ECO:0000256" key="9">
    <source>
        <dbReference type="SAM" id="Phobius"/>
    </source>
</evidence>
<protein>
    <submittedName>
        <fullName evidence="12">Transporter, CPA2 family</fullName>
    </submittedName>
</protein>
<dbReference type="GO" id="GO:0016020">
    <property type="term" value="C:membrane"/>
    <property type="evidence" value="ECO:0007669"/>
    <property type="project" value="UniProtKB-SubCell"/>
</dbReference>
<dbReference type="PANTHER" id="PTHR43562">
    <property type="entry name" value="NAPA-TYPE SODIUM/HYDROGEN ANTIPORTER"/>
    <property type="match status" value="1"/>
</dbReference>
<evidence type="ECO:0000256" key="7">
    <source>
        <dbReference type="ARBA" id="ARBA00023065"/>
    </source>
</evidence>
<evidence type="ECO:0000313" key="12">
    <source>
        <dbReference type="EMBL" id="SEN15543.1"/>
    </source>
</evidence>
<keyword evidence="7" id="KW-0406">Ion transport</keyword>
<dbReference type="InterPro" id="IPR036721">
    <property type="entry name" value="RCK_C_sf"/>
</dbReference>
<dbReference type="OrthoDB" id="9793589at2"/>
<keyword evidence="13" id="KW-1185">Reference proteome</keyword>
<dbReference type="InterPro" id="IPR006037">
    <property type="entry name" value="RCK_C"/>
</dbReference>
<feature type="domain" description="RCK N-terminal" evidence="10">
    <location>
        <begin position="403"/>
        <end position="519"/>
    </location>
</feature>
<feature type="transmembrane region" description="Helical" evidence="9">
    <location>
        <begin position="194"/>
        <end position="211"/>
    </location>
</feature>
<evidence type="ECO:0000259" key="10">
    <source>
        <dbReference type="PROSITE" id="PS51201"/>
    </source>
</evidence>
<dbReference type="Proteomes" id="UP000198553">
    <property type="component" value="Unassembled WGS sequence"/>
</dbReference>
<sequence>MEHHASVTSLLIVIIVAFLTPILLHRFKLNFIPVVVAEILMGLFIGKSGFDIVHGDMWLETLSTLGFLFLMFLSGLEIDFSAFRIKKTKGSQPSNQNNLPNAFAISSIIFVGIFIASLGLSYLFVLTGFIDNVFLMTLIISTISLGVVVPTLKEAHLMKSNIGQIILLVAVIADLVTMILLAIFVSIYDTEGGNTWLLLLLFVAGVVLYFVGNRFKSRKFVSALSTGTTQIGTRAVFTLLIVLVAISETVGAENILGAFLAGVLVSLLSPDQELIHKLDSFGYGFLIPIFFVMIGVNLDIWSLLSDPKLLLLIPLLLIALLLSKVLPVYILKKWYDTKTVIASGFLLTSTLSLVIAAATIGERMGVITQEMSGTLILVAVISCVFTPIVFKKLFPKADLEEKKLEVALIGANQMTLSVTRELNSTLYEPVLYHTKQDKAENKVSSSVFDIIEVNDYSPETLDIHNIYTADIVVISTGNENTNALIAKAAKEKGAGRVIARIENPELEASLKQQDIEVFSVLMSTTTLLRALIESPGILNILTNQDSSLHEIRMLNDQFDGMTLRRFPFTGDVIFVRILRGKDSIVPHGDTELRLNDRLIVTGSNEYVEELKMELEFGAWNHLR</sequence>
<dbReference type="AlphaFoldDB" id="A0A1H8E7W2"/>
<dbReference type="Pfam" id="PF02254">
    <property type="entry name" value="TrkA_N"/>
    <property type="match status" value="1"/>
</dbReference>
<comment type="similarity">
    <text evidence="2">Belongs to the monovalent cation:proton antiporter 2 (CPA2) transporter (TC 2.A.37) family.</text>
</comment>
<reference evidence="13" key="1">
    <citation type="submission" date="2016-10" db="EMBL/GenBank/DDBJ databases">
        <authorList>
            <person name="Varghese N."/>
            <person name="Submissions S."/>
        </authorList>
    </citation>
    <scope>NUCLEOTIDE SEQUENCE [LARGE SCALE GENOMIC DNA]</scope>
    <source>
        <strain evidence="13">B48,IBRC-M 10115,DSM 25386,CECT 8001</strain>
    </source>
</reference>
<evidence type="ECO:0000313" key="13">
    <source>
        <dbReference type="Proteomes" id="UP000198553"/>
    </source>
</evidence>
<feature type="domain" description="RCK C-terminal" evidence="11">
    <location>
        <begin position="535"/>
        <end position="616"/>
    </location>
</feature>